<keyword evidence="1" id="KW-0614">Plasmid</keyword>
<dbReference type="AlphaFoldDB" id="A0A649Z4Z4"/>
<name>A0A649Z4Z4_PROMI</name>
<organism evidence="1">
    <name type="scientific">Proteus mirabilis</name>
    <dbReference type="NCBI Taxonomy" id="584"/>
    <lineage>
        <taxon>Bacteria</taxon>
        <taxon>Pseudomonadati</taxon>
        <taxon>Pseudomonadota</taxon>
        <taxon>Gammaproteobacteria</taxon>
        <taxon>Enterobacterales</taxon>
        <taxon>Morganellaceae</taxon>
        <taxon>Proteus</taxon>
    </lineage>
</organism>
<sequence length="105" mass="12425">MILNVTNDDFEKNIELKNFYEVAQSLNEVKEKFKIFKNARVSAIVVYDLFLEPVTVKFTMSAYNVHNQVIFCESQPTIVNNTLDLITKLNNYFKQDYLTVDWKYI</sequence>
<geneLocation type="plasmid" evidence="1">
    <name>pOXA-23</name>
</geneLocation>
<protein>
    <submittedName>
        <fullName evidence="1">Uncharacterized protein</fullName>
    </submittedName>
</protein>
<dbReference type="EMBL" id="MK941846">
    <property type="protein sequence ID" value="QGM50128.1"/>
    <property type="molecule type" value="Genomic_DNA"/>
</dbReference>
<accession>A0A649Z4Z4</accession>
<proteinExistence type="predicted"/>
<evidence type="ECO:0000313" key="1">
    <source>
        <dbReference type="EMBL" id="QGM50128.1"/>
    </source>
</evidence>
<reference evidence="1" key="1">
    <citation type="journal article" date="2019" name="J. Antimicrob. Chemother.">
        <title>Identification of AbaR4 Acinetobacter baumannii resistance island in clinical isolates of blaOXA-23-positive Proteus mirabilis.</title>
        <authorList>
            <person name="Octavia S."/>
            <person name="Xu W."/>
            <person name="Ng O.T."/>
            <person name="Marimuthu K."/>
            <person name="Venkatachalam I."/>
            <person name="Cheng B."/>
            <person name="Lin R.T.P."/>
            <person name="Teo J.W.P."/>
        </authorList>
    </citation>
    <scope>NUCLEOTIDE SEQUENCE</scope>
    <source>
        <strain evidence="1">PM1157</strain>
        <plasmid evidence="1">pOXA-23</plasmid>
    </source>
</reference>